<protein>
    <submittedName>
        <fullName evidence="1">Uncharacterized protein</fullName>
    </submittedName>
</protein>
<dbReference type="EMBL" id="KM083128">
    <property type="protein sequence ID" value="AII28204.1"/>
    <property type="molecule type" value="Genomic_DNA"/>
</dbReference>
<gene>
    <name evidence="1" type="primary">60</name>
    <name evidence="1" type="ORF">PBI_SPARKY_60</name>
</gene>
<proteinExistence type="predicted"/>
<dbReference type="GeneID" id="23680227"/>
<sequence>MSRRIGVDVEIVEATRNVDDVNQLGVIVPDRLRLNGMEIVWPRDCPPVIIPNLEGHDAAMVTITMFARSVRICAERDGLPDAGTPIYDQLMAEHRATTAPEPQFDTPTWRETEVTWFLAHRDEIEARQHKYQRNQ</sequence>
<evidence type="ECO:0000313" key="1">
    <source>
        <dbReference type="EMBL" id="AII28204.1"/>
    </source>
</evidence>
<name>A0A076G888_9CAUD</name>
<organism evidence="1 2">
    <name type="scientific">Mycobacterium phage Sparky</name>
    <dbReference type="NCBI Taxonomy" id="1527493"/>
    <lineage>
        <taxon>Viruses</taxon>
        <taxon>Duplodnaviria</taxon>
        <taxon>Heunggongvirae</taxon>
        <taxon>Uroviricota</taxon>
        <taxon>Caudoviricetes</taxon>
        <taxon>Sparkyvirus</taxon>
        <taxon>Sparkyvirus sparky</taxon>
    </lineage>
</organism>
<evidence type="ECO:0000313" key="2">
    <source>
        <dbReference type="Proteomes" id="UP000028659"/>
    </source>
</evidence>
<accession>A0A076G888</accession>
<reference evidence="1 2" key="1">
    <citation type="submission" date="2014-07" db="EMBL/GenBank/DDBJ databases">
        <authorList>
            <person name="Simmons-Yager K."/>
            <person name="Taylor B.J."/>
            <person name="Thorniley A.J."/>
            <person name="Dasenko M.A."/>
            <person name="Denver D.R."/>
            <person name="Garcia-Ruiz H."/>
            <person name="Hoyer J.S."/>
            <person name="Jogdeo S."/>
            <person name="Sullivan C.M."/>
            <person name="Peterson M.R."/>
            <person name="Rowley E.R."/>
            <person name="Schnitzler C.E."/>
            <person name="Vining K.J."/>
            <person name="Almabruk K.H."/>
            <person name="Banawas S."/>
            <person name="Beatty C."/>
            <person name="Bullock C.J."/>
            <person name="Cappellazzi J.E."/>
            <person name="Chagani S.E."/>
            <person name="Chatterjee P."/>
            <person name="Cram E.D."/>
            <person name="Elorriaga M.E.S.T.E.F.A."/>
            <person name="Esser M."/>
            <person name="Fellows E.J."/>
            <person name="Garcia G.R."/>
            <person name="Gullaba J.M."/>
            <person name="Kinsley M.A."/>
            <person name="Luo F."/>
            <person name="Mcginnis M."/>
            <person name="Paquette C.E."/>
            <person name="Reddekopp R.L."/>
            <person name="Rosen K.L."/>
            <person name="Sahlfeld L.M."/>
            <person name="Vondras A.M."/>
            <person name="Wang J.X."/>
            <person name="Weiss E.S."/>
            <person name="Wernick R."/>
            <person name="Abuelizz H.A."/>
            <person name="Amaro Y."/>
            <person name="Archer C.L."/>
            <person name="Basu A."/>
            <person name="Bellinger M.R."/>
            <person name="Johnson S.F."/>
            <person name="Kitchen S.A."/>
            <person name="Li M."/>
            <person name="Morey-Castro K.E."/>
            <person name="Lavalleur H.J."/>
            <person name="Rangel L.J."/>
            <person name="Ree J.F."/>
            <person name="Shay S.D."/>
            <person name="Sheng Y."/>
            <person name="Smyth J.C."/>
            <person name="Stamm E.A."/>
            <person name="Taylor C.R."/>
            <person name="Vining O.B."/>
            <person name="Wanzeck K.M."/>
            <person name="Watson G."/>
            <person name="Bruck A.J."/>
            <person name="Anders K.R."/>
            <person name="Braun M.A."/>
            <person name="Delesalle V.A."/>
            <person name="Hughes L.E."/>
            <person name="Ware V.C."/>
            <person name="Bradley K.W."/>
            <person name="Barker L.P."/>
            <person name="Asai D.J."/>
            <person name="Bowman C.A."/>
            <person name="Russell D.A."/>
            <person name="Pope W.H."/>
            <person name="Jacobs-Sera D."/>
            <person name="Hendrix R.W."/>
            <person name="Hatfull G.F."/>
        </authorList>
    </citation>
    <scope>NUCLEOTIDE SEQUENCE [LARGE SCALE GENOMIC DNA]</scope>
</reference>
<dbReference type="Proteomes" id="UP000028659">
    <property type="component" value="Genome"/>
</dbReference>
<dbReference type="KEGG" id="vg:23680227"/>
<keyword evidence="2" id="KW-1185">Reference proteome</keyword>
<dbReference type="RefSeq" id="YP_009125439.1">
    <property type="nucleotide sequence ID" value="NC_026597.1"/>
</dbReference>